<sequence>MDSTPTYGASPQRLLMCSIERYARQSRWLVADYYRLGVVWLKAEDHGKSNLNLISIADPTTIRPLLTSSESPTTAVTPFFSGYRTLESCERIMSLTSSPAPSECGSVGVAVSNCTCSKGSPHAAGKCLRINAVKYVQVDAAAPLTPQPSPTRRRPEEAILMDDIRRAREEMRSLREELQRTRDERDRWRNRNYDIPLECYNIIKQHGLESDLSLTTLQHLDAPAAVKRLQGHEQYMEHLFAKSPCDLAAAVQTIIKEIQFVKGHMGGDTLIWRLYSALKLMLHISKDLQHTFQPQAPDAGLTTDGLKAVYDDYLKSTLKAADVQLLSTLNEIRERNMDDYYLAFRERFAPEYDLIHNEYALDFYEKTKALMVHIYSQCRTATAHQARIDEHFEVQDMTNDQLNIPSAVQDAFGIFAHSNSLLALPLVLEKNEVRGLAAIRSKGPEDSLQSNLNLLDDLLDPKTPLYLILRYGGSLLAITFVPYRAQEEECKLYLKHRNDLVRIMGENHFKMSLICKEIAEITDARSWAERKAHQHTHEAGEDPEICDTEVKDAGYRKNDCRLCDRRMKNQITDGALNALGKLEKEGSCVQISLNSDLALALDLQLSPLAPEQVSSRLPMSHPTFTFYRHPNKRLYFIFHSPDSATVQQRMKHTMAIPGLVNVRAKDCGIHVDQKIEIHEPEDLTFEKDDEKVGKFRSMYLRGEWQGTESQYEGLERDRIFYDAVK</sequence>
<evidence type="ECO:0000313" key="1">
    <source>
        <dbReference type="EMBL" id="KAJ8119003.1"/>
    </source>
</evidence>
<keyword evidence="2" id="KW-1185">Reference proteome</keyword>
<reference evidence="1" key="1">
    <citation type="submission" date="2022-11" db="EMBL/GenBank/DDBJ databases">
        <title>Genome Sequence of Boeremia exigua.</title>
        <authorList>
            <person name="Buettner E."/>
        </authorList>
    </citation>
    <scope>NUCLEOTIDE SEQUENCE</scope>
    <source>
        <strain evidence="1">CU02</strain>
    </source>
</reference>
<proteinExistence type="predicted"/>
<dbReference type="Proteomes" id="UP001153331">
    <property type="component" value="Unassembled WGS sequence"/>
</dbReference>
<name>A0ACC2IV35_9PLEO</name>
<comment type="caution">
    <text evidence="1">The sequence shown here is derived from an EMBL/GenBank/DDBJ whole genome shotgun (WGS) entry which is preliminary data.</text>
</comment>
<dbReference type="EMBL" id="JAPHNI010000004">
    <property type="protein sequence ID" value="KAJ8119003.1"/>
    <property type="molecule type" value="Genomic_DNA"/>
</dbReference>
<evidence type="ECO:0000313" key="2">
    <source>
        <dbReference type="Proteomes" id="UP001153331"/>
    </source>
</evidence>
<organism evidence="1 2">
    <name type="scientific">Boeremia exigua</name>
    <dbReference type="NCBI Taxonomy" id="749465"/>
    <lineage>
        <taxon>Eukaryota</taxon>
        <taxon>Fungi</taxon>
        <taxon>Dikarya</taxon>
        <taxon>Ascomycota</taxon>
        <taxon>Pezizomycotina</taxon>
        <taxon>Dothideomycetes</taxon>
        <taxon>Pleosporomycetidae</taxon>
        <taxon>Pleosporales</taxon>
        <taxon>Pleosporineae</taxon>
        <taxon>Didymellaceae</taxon>
        <taxon>Boeremia</taxon>
    </lineage>
</organism>
<gene>
    <name evidence="1" type="ORF">OPT61_g124</name>
</gene>
<protein>
    <submittedName>
        <fullName evidence="1">Uncharacterized protein</fullName>
    </submittedName>
</protein>
<accession>A0ACC2IV35</accession>